<protein>
    <recommendedName>
        <fullName evidence="19">Vacuolar protein sorting-associated protein 41 homolog</fullName>
    </recommendedName>
</protein>
<evidence type="ECO:0000256" key="11">
    <source>
        <dbReference type="ARBA" id="ARBA00047902"/>
    </source>
</evidence>
<dbReference type="InterPro" id="IPR028005">
    <property type="entry name" value="AcTrfase_ESCO_Znf_dom"/>
</dbReference>
<feature type="compositionally biased region" description="Basic and acidic residues" evidence="13">
    <location>
        <begin position="937"/>
        <end position="950"/>
    </location>
</feature>
<dbReference type="InterPro" id="IPR015943">
    <property type="entry name" value="WD40/YVTN_repeat-like_dom_sf"/>
</dbReference>
<organism evidence="17 18">
    <name type="scientific">Scophthalmus maximus</name>
    <name type="common">Turbot</name>
    <name type="synonym">Psetta maxima</name>
    <dbReference type="NCBI Taxonomy" id="52904"/>
    <lineage>
        <taxon>Eukaryota</taxon>
        <taxon>Metazoa</taxon>
        <taxon>Chordata</taxon>
        <taxon>Craniata</taxon>
        <taxon>Vertebrata</taxon>
        <taxon>Euteleostomi</taxon>
        <taxon>Actinopterygii</taxon>
        <taxon>Neopterygii</taxon>
        <taxon>Teleostei</taxon>
        <taxon>Neoteleostei</taxon>
        <taxon>Acanthomorphata</taxon>
        <taxon>Carangaria</taxon>
        <taxon>Pleuronectiformes</taxon>
        <taxon>Pleuronectoidei</taxon>
        <taxon>Scophthalmidae</taxon>
        <taxon>Scophthalmus</taxon>
    </lineage>
</organism>
<dbReference type="GO" id="GO:0006623">
    <property type="term" value="P:protein targeting to vacuole"/>
    <property type="evidence" value="ECO:0007669"/>
    <property type="project" value="InterPro"/>
</dbReference>
<feature type="compositionally biased region" description="Low complexity" evidence="13">
    <location>
        <begin position="872"/>
        <end position="882"/>
    </location>
</feature>
<evidence type="ECO:0000256" key="3">
    <source>
        <dbReference type="ARBA" id="ARBA00022679"/>
    </source>
</evidence>
<evidence type="ECO:0000256" key="9">
    <source>
        <dbReference type="ARBA" id="ARBA00023306"/>
    </source>
</evidence>
<dbReference type="InterPro" id="IPR045111">
    <property type="entry name" value="Vps41/Vps8"/>
</dbReference>
<feature type="compositionally biased region" description="Polar residues" evidence="13">
    <location>
        <begin position="3067"/>
        <end position="3110"/>
    </location>
</feature>
<name>A0A6A4RXU0_SCOMX</name>
<evidence type="ECO:0000256" key="4">
    <source>
        <dbReference type="ARBA" id="ARBA00022723"/>
    </source>
</evidence>
<feature type="compositionally biased region" description="Basic and acidic residues" evidence="13">
    <location>
        <begin position="2531"/>
        <end position="2544"/>
    </location>
</feature>
<feature type="region of interest" description="Disordered" evidence="13">
    <location>
        <begin position="1253"/>
        <end position="1274"/>
    </location>
</feature>
<feature type="region of interest" description="Disordered" evidence="13">
    <location>
        <begin position="2517"/>
        <end position="2587"/>
    </location>
</feature>
<keyword evidence="9" id="KW-0131">Cell cycle</keyword>
<comment type="caution">
    <text evidence="17">The sequence shown here is derived from an EMBL/GenBank/DDBJ whole genome shotgun (WGS) entry which is preliminary data.</text>
</comment>
<evidence type="ECO:0000256" key="5">
    <source>
        <dbReference type="ARBA" id="ARBA00022771"/>
    </source>
</evidence>
<feature type="region of interest" description="Disordered" evidence="13">
    <location>
        <begin position="2774"/>
        <end position="3011"/>
    </location>
</feature>
<dbReference type="PANTHER" id="PTHR12616:SF1">
    <property type="entry name" value="VACUOLAR PROTEIN SORTING-ASSOCIATED PROTEIN 41 HOMOLOG"/>
    <property type="match status" value="1"/>
</dbReference>
<feature type="compositionally biased region" description="Basic and acidic residues" evidence="13">
    <location>
        <begin position="2821"/>
        <end position="2837"/>
    </location>
</feature>
<evidence type="ECO:0000256" key="7">
    <source>
        <dbReference type="ARBA" id="ARBA00022927"/>
    </source>
</evidence>
<feature type="compositionally biased region" description="Basic and acidic residues" evidence="13">
    <location>
        <begin position="3163"/>
        <end position="3174"/>
    </location>
</feature>
<dbReference type="PROSITE" id="PS50236">
    <property type="entry name" value="CHCR"/>
    <property type="match status" value="1"/>
</dbReference>
<reference evidence="17 18" key="1">
    <citation type="submission" date="2019-06" db="EMBL/GenBank/DDBJ databases">
        <title>Draft genomes of female and male turbot (Scophthalmus maximus).</title>
        <authorList>
            <person name="Xu H."/>
            <person name="Xu X.-W."/>
            <person name="Shao C."/>
            <person name="Chen S."/>
        </authorList>
    </citation>
    <scope>NUCLEOTIDE SEQUENCE [LARGE SCALE GENOMIC DNA]</scope>
    <source>
        <strain evidence="17">Ysfricsl-2016a</strain>
        <tissue evidence="17">Blood</tissue>
    </source>
</reference>
<feature type="domain" description="N-acetyltransferase ESCO zinc-finger" evidence="14">
    <location>
        <begin position="3219"/>
        <end position="3258"/>
    </location>
</feature>
<gene>
    <name evidence="17" type="ORF">F2P81_021826</name>
</gene>
<accession>A0A6A4RXU0</accession>
<evidence type="ECO:0000256" key="8">
    <source>
        <dbReference type="ARBA" id="ARBA00023242"/>
    </source>
</evidence>
<feature type="compositionally biased region" description="Basic and acidic residues" evidence="13">
    <location>
        <begin position="1012"/>
        <end position="1031"/>
    </location>
</feature>
<feature type="compositionally biased region" description="Basic and acidic residues" evidence="13">
    <location>
        <begin position="1207"/>
        <end position="1218"/>
    </location>
</feature>
<keyword evidence="7" id="KW-0653">Protein transport</keyword>
<feature type="compositionally biased region" description="Polar residues" evidence="13">
    <location>
        <begin position="2545"/>
        <end position="2555"/>
    </location>
</feature>
<dbReference type="GO" id="GO:0034058">
    <property type="term" value="P:endosomal vesicle fusion"/>
    <property type="evidence" value="ECO:0007669"/>
    <property type="project" value="TreeGrafter"/>
</dbReference>
<feature type="compositionally biased region" description="Acidic residues" evidence="13">
    <location>
        <begin position="13"/>
        <end position="25"/>
    </location>
</feature>
<feature type="region of interest" description="Disordered" evidence="13">
    <location>
        <begin position="1009"/>
        <end position="1056"/>
    </location>
</feature>
<dbReference type="InterPro" id="IPR011990">
    <property type="entry name" value="TPR-like_helical_dom_sf"/>
</dbReference>
<feature type="region of interest" description="Disordered" evidence="13">
    <location>
        <begin position="3040"/>
        <end position="3200"/>
    </location>
</feature>
<proteinExistence type="predicted"/>
<dbReference type="Gene3D" id="1.25.40.10">
    <property type="entry name" value="Tetratricopeptide repeat domain"/>
    <property type="match status" value="1"/>
</dbReference>
<feature type="compositionally biased region" description="Basic and acidic residues" evidence="13">
    <location>
        <begin position="1253"/>
        <end position="1268"/>
    </location>
</feature>
<evidence type="ECO:0000256" key="6">
    <source>
        <dbReference type="ARBA" id="ARBA00022833"/>
    </source>
</evidence>
<dbReference type="FunFam" id="2.130.10.10:FF:000107">
    <property type="entry name" value="Vacuolar protein sorting-associated protein 41 homolog"/>
    <property type="match status" value="1"/>
</dbReference>
<dbReference type="Gene3D" id="2.130.10.10">
    <property type="entry name" value="YVTN repeat-like/Quinoprotein amine dehydrogenase"/>
    <property type="match status" value="1"/>
</dbReference>
<dbReference type="SMART" id="SM00299">
    <property type="entry name" value="CLH"/>
    <property type="match status" value="1"/>
</dbReference>
<feature type="compositionally biased region" description="Pro residues" evidence="13">
    <location>
        <begin position="2788"/>
        <end position="2805"/>
    </location>
</feature>
<dbReference type="InterPro" id="IPR028009">
    <property type="entry name" value="ESCO_Acetyltransf_dom"/>
</dbReference>
<comment type="catalytic activity">
    <reaction evidence="11">
        <text>L-lysyl-[protein] + acetyl-CoA = N(6)-acetyl-L-lysyl-[protein] + CoA + H(+)</text>
        <dbReference type="Rhea" id="RHEA:45948"/>
        <dbReference type="Rhea" id="RHEA-COMP:9752"/>
        <dbReference type="Rhea" id="RHEA-COMP:10731"/>
        <dbReference type="ChEBI" id="CHEBI:15378"/>
        <dbReference type="ChEBI" id="CHEBI:29969"/>
        <dbReference type="ChEBI" id="CHEBI:57287"/>
        <dbReference type="ChEBI" id="CHEBI:57288"/>
        <dbReference type="ChEBI" id="CHEBI:61930"/>
    </reaction>
</comment>
<feature type="compositionally biased region" description="Low complexity" evidence="13">
    <location>
        <begin position="2838"/>
        <end position="2855"/>
    </location>
</feature>
<evidence type="ECO:0000313" key="17">
    <source>
        <dbReference type="EMBL" id="KAF0024945.1"/>
    </source>
</evidence>
<evidence type="ECO:0000313" key="18">
    <source>
        <dbReference type="Proteomes" id="UP000438429"/>
    </source>
</evidence>
<dbReference type="PANTHER" id="PTHR12616">
    <property type="entry name" value="VACUOLAR PROTEIN SORTING VPS41"/>
    <property type="match status" value="1"/>
</dbReference>
<keyword evidence="4" id="KW-0479">Metal-binding</keyword>
<dbReference type="GO" id="GO:0008270">
    <property type="term" value="F:zinc ion binding"/>
    <property type="evidence" value="ECO:0007669"/>
    <property type="project" value="UniProtKB-KW"/>
</dbReference>
<sequence>MAEVEEDRKPSEEFTDESEEEDSEEEPKLKYERLSNGVTEILQKDAASCMTVHDKFLALGTHFGKVFLLDIQGNVTQKFEISSVKINQISLDESGEHVGICSEDGKVQVFGLYTREGFHENFDCPIKVVALHPQFTRSNYKQFVTGGNKLLLYERNWLNRWKMSLLHEGEGSISNIQWRANLIAWANNVGVKIYDISTKQRITNVLRDNVSLRPDMYPCSLCWKDNTTLIVGWGTSIKICVVKERNPTEMRDLPSRYVEIVSAFETEFFISGLAPLADQLVTLFFVKENSDHMDEEFRARPRLDIIQPLPEGCEEISSDALTVRNFQDNECRDYRLEHSEGESLFYIISPKDIVVAKERDQDDHIDWLLEKKKYEEALMAAEISFKNIKRHDVQKIGMSYINHLVEKGDYDSAARKCQKVLGKNMELWENEVYRFKTIGQLKAISQYLPRGDLRLRPAIYEMILHEFLRTDYEGFATLIREWPGELYNNMAIVQAVTDHLKRDPTNSTLLTTLAELYTYDQRYDRALEIYLRLRHKDVYQLIHKHNLFSSIEDKIVLLMDFDKEKAVDMLLDNEDKISTDRVVEELADRPELLHVYLHKLFKRDHHKGQKYHERQIGLYAEYDRPNLLPFLRDSTHCPLEKALEICQQRNFVEETVFLLSRMGNCRRALQMIMEELEDVDKAIEFAKEQDDAELWEDLISYSIDKPPFITGLLNNIGTHVDPILLIHRIKEGMEISNLRDSLVKILQDYNLQRRTFVNPVMQRYYHQGEKKKKQLLLEKKTSKVSFIDERRACILPSDLTVDADARMPAPKRGPAPHDSQPKMRKLDEDGEALPSKTAPVIINRSFRMENARENSAAPHTKKKLSTSTAEGNKSSKISSPPKDSNKTISDPPVEKAKLLNATSASCGEAPSQKANSKASLKRTASTESDEELSSDGGKSDPFRERDDGNKARCIRKYSNRVKAKRKAEDSSSDLQETCQGLPSAPTDLIQMDHDYGRFSVLPDIQNMCEDNQNAKRESESVAEPERQEKSGKAAQAGSKETSVTVSGSAKASVKSECAVDGSKHEEFINKVQKLTDGETLPSSRELLDSVTADTPCIIPGAKENEKKDVESTKSEKDVDDEPRALSAETLFSVTGEFGPSCEGKDQGNEKTALACRAESQKDVSSEIETKETTELVSEGMKVNITCKSKQSEHEMKGASEAASVSAEQKDFVKEEEALSNKTNSAPEEILVGNSNPGSQTDLNVKIQVTFNEKSKSVHMPEEVPDKMTKSCGGENKVARKSAYELEEKEIIGVEPQSTQPVASPGSLVEAQLSHDVTDSCTEIMTPGCEAAHVQNQSVTVQGDQIDMEMLTEGISDSAPGVAIQNQGNHKVYDHATDIPAEVKEDVTVETSTIMEREKTNFECPPAPQSQIKIDLPASVTSEQEISNPASTVETQGQKHQEVCEPITDISTEFDKDHMLENASTEEICHSDHEMEIQNHDEQKSGEFTTDISIEVHGDIMNENSETLANDGNEHSACACTPEHQNKMEMQSITTTEIPNPASALGVRRYKIPEVSERNTDTSDKVHAHPVANCQSTEDEDRVDVKCVAAPEHQTVVLVQTAASSEELSNPASTVQIQNQLRQEVSEPTTNTFDEFHEEQKVEKSKFIENENQVNLEPLIEMEMPMTLTSEISDSDPSVEIQKTTTATLEELANISPAVEMKSQEDSGNATEVSTEFNDNQMIENSQNVKNKHKKNFEPVSAPVNQISLEILTTSEISNTTSPVVREIRISQNEADMEITAKPETSNESPTVEKQGQKDSEHSTYTARPYITISEDHQMEMQLASTSEIVILAPKVEIQNQKSQEVTEPARDTCEEVQEELKCLKNVCNENGNKVITGCVSAIQGTIETEMRTTATPEEISNATTAVQTQNQRGQKVNEVTADAEDAITAWTNCKEKQEEVVSECVSATENETEMDAEKATTEDISEQGSIMEMHNQGSQEVSELNTDTDFQKEAAGCWNQESEDKVTSQSVNVPEIQTNMETTAAPEDISIPPIAEQQIFGLDEVTKHTVDLLNTIQKSHPVTNLENKQNKNMPETETCAAVTQEEMDVINGSIEIANDALEEGIGKQMINEAKVEAEVIPSDKFDKTVSCIEGTGSNEVIIFVCGQPDDIDNVIQASEEQIKTINQSEVQLHENQIVYEPISSPESYDEREMSTATELHAGVSLLNLQNTETQQIVGDESTNEENQICEPQVENDEEQICVSDSQAAVEMKVQSSRSPETSLPAQLEQRDTIVDVKQVSEISSSNDINVPDGQSEDATEKKGFSECISASELLEVQEDDGLQEVADVMVTTTTAAAKAEIPDSSSQEYVILEPIPESQIHFDIVTQAVAESGLTTSLSEEGNPDSVSVGEVENLLTGSQQTLLPMAEEKEVKYATLTSSGEDTDTRTVISTGDSFEVQSSNHDQQPLCDPMNVNNTEMDMATSHSQPTNEDCDAVLMENNEGNLDLQVQILEDIEIGREIVVAEEEHEEDCDIMIIEKPQETPEVPPTKQADEMVNKKNKDDTSGTNLKQNSTAGEKVEDDKKRQEAEKPKKQEMNTQARTKARLAALAEQKAAASKRTANRQKLNLLALCQELAEDIATDSMLLKRIEEEKQAAAAAAATAVAAAAAATAKGEASKKESPPVSTQDLDTINVATPAGPQETASVTPAAETSEAQPSTPDSAEVKPAAEPPKRRFFITQISVPLKAHEKKKLTRYQRLRQVELQREKMSWARVKKLKSDQANQMFSDMDWQAPLSATSPFSPCPVTTTPPPAASPLKTAPPSPAPNSKLATPKAEVPEAEITKVEPVKIEPTKAETSKSASSKAETSKSAPTKTELINTEASEMEPPNTETRRITRQRKAQTPETDPKPGPAPKVTRSAAKRTLPPIPPPMPNGLNTQKTKHVEYKPYRPRPKYSPDDFELDDDPLPSAPTKPNPQQKPTQQKRPNLQSNPTVQCKPAVQAKPTVSSQPANQAKVKVQNMPPGQISGQSKPNIATTSLLKLVASTSPQSKPAVATTLQSKATCAATADSSKPVPPAEAQIKPPVLTTPQPSAVSAASTKLKSTAGGSAAQLKQSTLTASQPAASTTSETKPGVSETDVGSMSQKTPNPPSSNKERDDPLSSTPTSSLSSEESLKVSDGTQQCDRKAVENKMETSKTAATEKPCHDRAAKPQAGGTPLSDACLQREVKKLKEADKDGTQTVIDAGQKHFGAVACTICGMLYSAANPEDESQHLLFHNQFISAVKYVGWKKERILGEYPDGKIILVLPDDPKYALKKVEEIREMVDNDLGFQQVETKSPSQTKTFLFISNDKKVAGCLIAEHIQKGYRVIEEPVPEGSEGEKVMFEHQRAWCCSTTPEPAICGISRIWVVNMMRRKSIASRMLESLRNNFIYGSYLSKDEIAFSDPTPDGKLFATHYFGTSQFLVYNFVSGRHLTQPKTDAV</sequence>
<feature type="compositionally biased region" description="Polar residues" evidence="13">
    <location>
        <begin position="1782"/>
        <end position="1793"/>
    </location>
</feature>
<dbReference type="SUPFAM" id="SSF50978">
    <property type="entry name" value="WD40 repeat-like"/>
    <property type="match status" value="1"/>
</dbReference>
<feature type="region of interest" description="Disordered" evidence="13">
    <location>
        <begin position="1"/>
        <end position="30"/>
    </location>
</feature>
<evidence type="ECO:0000259" key="15">
    <source>
        <dbReference type="Pfam" id="PF13880"/>
    </source>
</evidence>
<keyword evidence="2" id="KW-0813">Transport</keyword>
<keyword evidence="8" id="KW-0539">Nucleus</keyword>
<feature type="domain" description="N-acetyltransferase ESCO acetyl-transferase" evidence="15">
    <location>
        <begin position="3377"/>
        <end position="3445"/>
    </location>
</feature>
<feature type="compositionally biased region" description="Basic residues" evidence="13">
    <location>
        <begin position="952"/>
        <end position="965"/>
    </location>
</feature>
<dbReference type="Pfam" id="PF13878">
    <property type="entry name" value="zf-C2H2_3"/>
    <property type="match status" value="1"/>
</dbReference>
<feature type="region of interest" description="Disordered" evidence="13">
    <location>
        <begin position="804"/>
        <end position="891"/>
    </location>
</feature>
<feature type="region of interest" description="Disordered" evidence="13">
    <location>
        <begin position="1188"/>
        <end position="1240"/>
    </location>
</feature>
<dbReference type="InterPro" id="IPR057780">
    <property type="entry name" value="Beta-prop_Vps41"/>
</dbReference>
<dbReference type="Pfam" id="PF23556">
    <property type="entry name" value="TPR_Vps41"/>
    <property type="match status" value="1"/>
</dbReference>
<keyword evidence="5" id="KW-0863">Zinc-finger</keyword>
<feature type="region of interest" description="Disordered" evidence="13">
    <location>
        <begin position="1774"/>
        <end position="1804"/>
    </location>
</feature>
<feature type="compositionally biased region" description="Basic and acidic residues" evidence="13">
    <location>
        <begin position="1102"/>
        <end position="1116"/>
    </location>
</feature>
<evidence type="ECO:0000256" key="2">
    <source>
        <dbReference type="ARBA" id="ARBA00022448"/>
    </source>
</evidence>
<feature type="compositionally biased region" description="Polar residues" evidence="13">
    <location>
        <begin position="1038"/>
        <end position="1049"/>
    </location>
</feature>
<feature type="compositionally biased region" description="Basic and acidic residues" evidence="13">
    <location>
        <begin position="1"/>
        <end position="12"/>
    </location>
</feature>
<evidence type="ECO:0000256" key="10">
    <source>
        <dbReference type="ARBA" id="ARBA00023315"/>
    </source>
</evidence>
<evidence type="ECO:0000259" key="14">
    <source>
        <dbReference type="Pfam" id="PF13878"/>
    </source>
</evidence>
<evidence type="ECO:0000256" key="13">
    <source>
        <dbReference type="SAM" id="MobiDB-lite"/>
    </source>
</evidence>
<feature type="compositionally biased region" description="Low complexity" evidence="13">
    <location>
        <begin position="2639"/>
        <end position="2652"/>
    </location>
</feature>
<feature type="compositionally biased region" description="Low complexity" evidence="13">
    <location>
        <begin position="2955"/>
        <end position="2967"/>
    </location>
</feature>
<feature type="domain" description="Vps41 beta-propeller" evidence="16">
    <location>
        <begin position="29"/>
        <end position="358"/>
    </location>
</feature>
<dbReference type="InterPro" id="IPR036322">
    <property type="entry name" value="WD40_repeat_dom_sf"/>
</dbReference>
<dbReference type="GO" id="GO:0009267">
    <property type="term" value="P:cellular response to starvation"/>
    <property type="evidence" value="ECO:0007669"/>
    <property type="project" value="TreeGrafter"/>
</dbReference>
<dbReference type="EMBL" id="VEVO01000020">
    <property type="protein sequence ID" value="KAF0024945.1"/>
    <property type="molecule type" value="Genomic_DNA"/>
</dbReference>
<feature type="compositionally biased region" description="Low complexity" evidence="13">
    <location>
        <begin position="3140"/>
        <end position="3151"/>
    </location>
</feature>
<feature type="compositionally biased region" description="Polar residues" evidence="13">
    <location>
        <begin position="912"/>
        <end position="926"/>
    </location>
</feature>
<dbReference type="GO" id="GO:0005634">
    <property type="term" value="C:nucleus"/>
    <property type="evidence" value="ECO:0007669"/>
    <property type="project" value="UniProtKB-SubCell"/>
</dbReference>
<dbReference type="Pfam" id="PF13880">
    <property type="entry name" value="Acetyltransf_13"/>
    <property type="match status" value="1"/>
</dbReference>
<dbReference type="Pfam" id="PF23411">
    <property type="entry name" value="Beta-prop_Vps41"/>
    <property type="match status" value="1"/>
</dbReference>
<feature type="compositionally biased region" description="Basic and acidic residues" evidence="13">
    <location>
        <begin position="2557"/>
        <end position="2575"/>
    </location>
</feature>
<evidence type="ECO:0000256" key="12">
    <source>
        <dbReference type="PROSITE-ProRule" id="PRU01006"/>
    </source>
</evidence>
<evidence type="ECO:0008006" key="19">
    <source>
        <dbReference type="Google" id="ProtNLM"/>
    </source>
</evidence>
<keyword evidence="3" id="KW-0808">Transferase</keyword>
<feature type="region of interest" description="Disordered" evidence="13">
    <location>
        <begin position="1096"/>
        <end position="1124"/>
    </location>
</feature>
<feature type="region of interest" description="Disordered" evidence="13">
    <location>
        <begin position="2639"/>
        <end position="2714"/>
    </location>
</feature>
<keyword evidence="10" id="KW-0012">Acyltransferase</keyword>
<dbReference type="GO" id="GO:0030897">
    <property type="term" value="C:HOPS complex"/>
    <property type="evidence" value="ECO:0007669"/>
    <property type="project" value="TreeGrafter"/>
</dbReference>
<dbReference type="InterPro" id="IPR000547">
    <property type="entry name" value="Clathrin_H-chain/VPS_repeat"/>
</dbReference>
<comment type="subcellular location">
    <subcellularLocation>
        <location evidence="1">Nucleus</location>
    </subcellularLocation>
</comment>
<dbReference type="Proteomes" id="UP000438429">
    <property type="component" value="Unassembled WGS sequence"/>
</dbReference>
<dbReference type="GO" id="GO:0016236">
    <property type="term" value="P:macroautophagy"/>
    <property type="evidence" value="ECO:0007669"/>
    <property type="project" value="TreeGrafter"/>
</dbReference>
<feature type="region of interest" description="Disordered" evidence="13">
    <location>
        <begin position="903"/>
        <end position="987"/>
    </location>
</feature>
<feature type="repeat" description="CHCR" evidence="12">
    <location>
        <begin position="567"/>
        <end position="711"/>
    </location>
</feature>
<keyword evidence="6" id="KW-0862">Zinc</keyword>
<evidence type="ECO:0000256" key="1">
    <source>
        <dbReference type="ARBA" id="ARBA00004123"/>
    </source>
</evidence>
<feature type="compositionally biased region" description="Low complexity" evidence="13">
    <location>
        <begin position="2778"/>
        <end position="2787"/>
    </location>
</feature>
<dbReference type="GO" id="GO:0016746">
    <property type="term" value="F:acyltransferase activity"/>
    <property type="evidence" value="ECO:0007669"/>
    <property type="project" value="UniProtKB-KW"/>
</dbReference>
<feature type="compositionally biased region" description="Polar residues" evidence="13">
    <location>
        <begin position="2663"/>
        <end position="2674"/>
    </location>
</feature>
<evidence type="ECO:0000259" key="16">
    <source>
        <dbReference type="Pfam" id="PF23411"/>
    </source>
</evidence>
<dbReference type="GO" id="GO:0005770">
    <property type="term" value="C:late endosome"/>
    <property type="evidence" value="ECO:0007669"/>
    <property type="project" value="TreeGrafter"/>
</dbReference>